<name>A0ABP9W8W8_9DEIO</name>
<evidence type="ECO:0000256" key="1">
    <source>
        <dbReference type="ARBA" id="ARBA00001946"/>
    </source>
</evidence>
<gene>
    <name evidence="4" type="primary">nudC_2</name>
    <name evidence="4" type="ORF">Dcar01_02536</name>
</gene>
<dbReference type="PROSITE" id="PS51462">
    <property type="entry name" value="NUDIX"/>
    <property type="match status" value="1"/>
</dbReference>
<evidence type="ECO:0000256" key="2">
    <source>
        <dbReference type="ARBA" id="ARBA00022801"/>
    </source>
</evidence>
<evidence type="ECO:0000313" key="5">
    <source>
        <dbReference type="Proteomes" id="UP001401887"/>
    </source>
</evidence>
<proteinExistence type="predicted"/>
<accession>A0ABP9W8W8</accession>
<dbReference type="PANTHER" id="PTHR43046:SF2">
    <property type="entry name" value="8-OXO-DGTP DIPHOSPHATASE-RELATED"/>
    <property type="match status" value="1"/>
</dbReference>
<evidence type="ECO:0000313" key="4">
    <source>
        <dbReference type="EMBL" id="GAA5513789.1"/>
    </source>
</evidence>
<dbReference type="EMBL" id="BAABRP010000010">
    <property type="protein sequence ID" value="GAA5513789.1"/>
    <property type="molecule type" value="Genomic_DNA"/>
</dbReference>
<comment type="cofactor">
    <cofactor evidence="1">
        <name>Mg(2+)</name>
        <dbReference type="ChEBI" id="CHEBI:18420"/>
    </cofactor>
</comment>
<keyword evidence="5" id="KW-1185">Reference proteome</keyword>
<evidence type="ECO:0000259" key="3">
    <source>
        <dbReference type="PROSITE" id="PS51462"/>
    </source>
</evidence>
<comment type="caution">
    <text evidence="4">The sequence shown here is derived from an EMBL/GenBank/DDBJ whole genome shotgun (WGS) entry which is preliminary data.</text>
</comment>
<dbReference type="CDD" id="cd04677">
    <property type="entry name" value="NUDIX_Hydrolase"/>
    <property type="match status" value="1"/>
</dbReference>
<feature type="domain" description="Nudix hydrolase" evidence="3">
    <location>
        <begin position="19"/>
        <end position="147"/>
    </location>
</feature>
<dbReference type="Pfam" id="PF00293">
    <property type="entry name" value="NUDIX"/>
    <property type="match status" value="1"/>
</dbReference>
<dbReference type="InterPro" id="IPR015797">
    <property type="entry name" value="NUDIX_hydrolase-like_dom_sf"/>
</dbReference>
<dbReference type="InterPro" id="IPR020084">
    <property type="entry name" value="NUDIX_hydrolase_CS"/>
</dbReference>
<dbReference type="Gene3D" id="3.90.79.10">
    <property type="entry name" value="Nucleoside Triphosphate Pyrophosphohydrolase"/>
    <property type="match status" value="1"/>
</dbReference>
<dbReference type="InterPro" id="IPR000086">
    <property type="entry name" value="NUDIX_hydrolase_dom"/>
</dbReference>
<protein>
    <submittedName>
        <fullName evidence="4">NADH pyrophosphatase</fullName>
    </submittedName>
</protein>
<dbReference type="SUPFAM" id="SSF55811">
    <property type="entry name" value="Nudix"/>
    <property type="match status" value="1"/>
</dbReference>
<keyword evidence="2" id="KW-0378">Hydrolase</keyword>
<reference evidence="4 5" key="1">
    <citation type="submission" date="2024-02" db="EMBL/GenBank/DDBJ databases">
        <title>Deinococcus carri NBRC 110142.</title>
        <authorList>
            <person name="Ichikawa N."/>
            <person name="Katano-Makiyama Y."/>
            <person name="Hidaka K."/>
        </authorList>
    </citation>
    <scope>NUCLEOTIDE SEQUENCE [LARGE SCALE GENOMIC DNA]</scope>
    <source>
        <strain evidence="4 5">NBRC 110142</strain>
    </source>
</reference>
<dbReference type="RefSeq" id="WP_345465711.1">
    <property type="nucleotide sequence ID" value="NZ_BAABRP010000010.1"/>
</dbReference>
<dbReference type="PANTHER" id="PTHR43046">
    <property type="entry name" value="GDP-MANNOSE MANNOSYL HYDROLASE"/>
    <property type="match status" value="1"/>
</dbReference>
<sequence>MSTKDYVRDLRALVGPRPVNFVGAAGLIQNARGEVLLLRRAHAERWGLVTGISELGEALEETLRRELLEETGLTLHHAELLDMLSPDRLAQVANGDQFYSYTALFRVTGWSGDPVPDGVEIAEARFFALDDLPPLTRLGEKAREVLT</sequence>
<dbReference type="Proteomes" id="UP001401887">
    <property type="component" value="Unassembled WGS sequence"/>
</dbReference>
<dbReference type="PROSITE" id="PS00893">
    <property type="entry name" value="NUDIX_BOX"/>
    <property type="match status" value="1"/>
</dbReference>
<organism evidence="4 5">
    <name type="scientific">Deinococcus carri</name>
    <dbReference type="NCBI Taxonomy" id="1211323"/>
    <lineage>
        <taxon>Bacteria</taxon>
        <taxon>Thermotogati</taxon>
        <taxon>Deinococcota</taxon>
        <taxon>Deinococci</taxon>
        <taxon>Deinococcales</taxon>
        <taxon>Deinococcaceae</taxon>
        <taxon>Deinococcus</taxon>
    </lineage>
</organism>